<evidence type="ECO:0000256" key="3">
    <source>
        <dbReference type="SAM" id="MobiDB-lite"/>
    </source>
</evidence>
<dbReference type="InterPro" id="IPR050327">
    <property type="entry name" value="Proton-linked_MCT"/>
</dbReference>
<protein>
    <submittedName>
        <fullName evidence="5">MFS general substrate transporter</fullName>
    </submittedName>
</protein>
<dbReference type="GO" id="GO:0016020">
    <property type="term" value="C:membrane"/>
    <property type="evidence" value="ECO:0007669"/>
    <property type="project" value="UniProtKB-SubCell"/>
</dbReference>
<keyword evidence="4" id="KW-1133">Transmembrane helix</keyword>
<feature type="transmembrane region" description="Helical" evidence="4">
    <location>
        <begin position="305"/>
        <end position="324"/>
    </location>
</feature>
<evidence type="ECO:0000313" key="6">
    <source>
        <dbReference type="Proteomes" id="UP000070700"/>
    </source>
</evidence>
<feature type="transmembrane region" description="Helical" evidence="4">
    <location>
        <begin position="336"/>
        <end position="354"/>
    </location>
</feature>
<accession>A0A132B8E5</accession>
<feature type="transmembrane region" description="Helical" evidence="4">
    <location>
        <begin position="227"/>
        <end position="247"/>
    </location>
</feature>
<dbReference type="PANTHER" id="PTHR11360">
    <property type="entry name" value="MONOCARBOXYLATE TRANSPORTER"/>
    <property type="match status" value="1"/>
</dbReference>
<dbReference type="PANTHER" id="PTHR11360:SF234">
    <property type="entry name" value="MFS-TYPE TRANSPORTER DBAD-RELATED"/>
    <property type="match status" value="1"/>
</dbReference>
<reference evidence="5 6" key="1">
    <citation type="submission" date="2015-10" db="EMBL/GenBank/DDBJ databases">
        <title>Full genome of DAOMC 229536 Phialocephala scopiformis, a fungal endophyte of spruce producing the potent anti-insectan compound rugulosin.</title>
        <authorList>
            <consortium name="DOE Joint Genome Institute"/>
            <person name="Walker A.K."/>
            <person name="Frasz S.L."/>
            <person name="Seifert K.A."/>
            <person name="Miller J.D."/>
            <person name="Mondo S.J."/>
            <person name="Labutti K."/>
            <person name="Lipzen A."/>
            <person name="Dockter R."/>
            <person name="Kennedy M."/>
            <person name="Grigoriev I.V."/>
            <person name="Spatafora J.W."/>
        </authorList>
    </citation>
    <scope>NUCLEOTIDE SEQUENCE [LARGE SCALE GENOMIC DNA]</scope>
    <source>
        <strain evidence="5 6">CBS 120377</strain>
    </source>
</reference>
<feature type="transmembrane region" description="Helical" evidence="4">
    <location>
        <begin position="268"/>
        <end position="293"/>
    </location>
</feature>
<dbReference type="RefSeq" id="XP_018063035.1">
    <property type="nucleotide sequence ID" value="XM_018216151.1"/>
</dbReference>
<dbReference type="InterPro" id="IPR011701">
    <property type="entry name" value="MFS"/>
</dbReference>
<dbReference type="OrthoDB" id="6509908at2759"/>
<dbReference type="GO" id="GO:0022857">
    <property type="term" value="F:transmembrane transporter activity"/>
    <property type="evidence" value="ECO:0007669"/>
    <property type="project" value="InterPro"/>
</dbReference>
<keyword evidence="4" id="KW-0812">Transmembrane</keyword>
<evidence type="ECO:0000256" key="4">
    <source>
        <dbReference type="SAM" id="Phobius"/>
    </source>
</evidence>
<feature type="transmembrane region" description="Helical" evidence="4">
    <location>
        <begin position="166"/>
        <end position="187"/>
    </location>
</feature>
<name>A0A132B8E5_MOLSC</name>
<feature type="transmembrane region" description="Helical" evidence="4">
    <location>
        <begin position="430"/>
        <end position="450"/>
    </location>
</feature>
<gene>
    <name evidence="5" type="ORF">LY89DRAFT_690720</name>
</gene>
<evidence type="ECO:0000256" key="1">
    <source>
        <dbReference type="ARBA" id="ARBA00004141"/>
    </source>
</evidence>
<comment type="similarity">
    <text evidence="2">Belongs to the major facilitator superfamily. Monocarboxylate porter (TC 2.A.1.13) family.</text>
</comment>
<feature type="transmembrane region" description="Helical" evidence="4">
    <location>
        <begin position="109"/>
        <end position="128"/>
    </location>
</feature>
<feature type="transmembrane region" description="Helical" evidence="4">
    <location>
        <begin position="397"/>
        <end position="418"/>
    </location>
</feature>
<dbReference type="AlphaFoldDB" id="A0A132B8E5"/>
<dbReference type="Gene3D" id="1.20.1250.20">
    <property type="entry name" value="MFS general substrate transporter like domains"/>
    <property type="match status" value="2"/>
</dbReference>
<organism evidence="5 6">
    <name type="scientific">Mollisia scopiformis</name>
    <name type="common">Conifer needle endophyte fungus</name>
    <name type="synonym">Phialocephala scopiformis</name>
    <dbReference type="NCBI Taxonomy" id="149040"/>
    <lineage>
        <taxon>Eukaryota</taxon>
        <taxon>Fungi</taxon>
        <taxon>Dikarya</taxon>
        <taxon>Ascomycota</taxon>
        <taxon>Pezizomycotina</taxon>
        <taxon>Leotiomycetes</taxon>
        <taxon>Helotiales</taxon>
        <taxon>Mollisiaceae</taxon>
        <taxon>Mollisia</taxon>
    </lineage>
</organism>
<feature type="transmembrane region" description="Helical" evidence="4">
    <location>
        <begin position="135"/>
        <end position="154"/>
    </location>
</feature>
<comment type="subcellular location">
    <subcellularLocation>
        <location evidence="1">Membrane</location>
        <topology evidence="1">Multi-pass membrane protein</topology>
    </subcellularLocation>
</comment>
<evidence type="ECO:0000313" key="5">
    <source>
        <dbReference type="EMBL" id="KUJ08680.1"/>
    </source>
</evidence>
<feature type="transmembrane region" description="Helical" evidence="4">
    <location>
        <begin position="360"/>
        <end position="385"/>
    </location>
</feature>
<feature type="transmembrane region" description="Helical" evidence="4">
    <location>
        <begin position="194"/>
        <end position="215"/>
    </location>
</feature>
<dbReference type="InterPro" id="IPR036259">
    <property type="entry name" value="MFS_trans_sf"/>
</dbReference>
<dbReference type="GeneID" id="28825877"/>
<evidence type="ECO:0000256" key="2">
    <source>
        <dbReference type="ARBA" id="ARBA00006727"/>
    </source>
</evidence>
<feature type="compositionally biased region" description="Basic and acidic residues" evidence="3">
    <location>
        <begin position="9"/>
        <end position="21"/>
    </location>
</feature>
<dbReference type="SUPFAM" id="SSF103473">
    <property type="entry name" value="MFS general substrate transporter"/>
    <property type="match status" value="1"/>
</dbReference>
<dbReference type="KEGG" id="psco:LY89DRAFT_690720"/>
<proteinExistence type="inferred from homology"/>
<dbReference type="Pfam" id="PF07690">
    <property type="entry name" value="MFS_1"/>
    <property type="match status" value="1"/>
</dbReference>
<feature type="region of interest" description="Disordered" evidence="3">
    <location>
        <begin position="1"/>
        <end position="62"/>
    </location>
</feature>
<keyword evidence="6" id="KW-1185">Reference proteome</keyword>
<keyword evidence="4" id="KW-0472">Membrane</keyword>
<dbReference type="InParanoid" id="A0A132B8E5"/>
<feature type="transmembrane region" description="Helical" evidence="4">
    <location>
        <begin position="68"/>
        <end position="89"/>
    </location>
</feature>
<sequence length="460" mass="49309">MSSESNLEDYARDKEIGKQDGSDAETANSIVGETIAEKPRTEQPEGPQDAVSKPAAGPPPPPDGGVQAWLQVVGGFMLFFNTWGLLNTFGVFQTYYESGALFTKSSSDISWIGAIQSYMVLLIGFISGPVYDRGYLRMLLILGSFGVVFGHMMLSLCHNYWEVLLAQGFCVGMGAGCLFVPAVAILPPYFKRKLGLAVGLAASGSSFGGIIYPIVVYRLIDRIGFPWTVRVIGFIALGTLLIPVAVMKMRFKPPKARALIDWNAFTDVGYMFFVVACLIGFMGLYVILFYLSYFAEDQHITDTQMAFYLVPIFNAASCFGRTVPNAISDKTGTFNLIAPGALILGILILCMIAVTTQAGIITIAVLSGLFSGVFIAMPPVCFVALTKDKSKIGTRIGMGYGMIGFGALAGGPGGGSILGQSDPLNWTGLWAFGGVTACVSGVMFFGLRFAKFGYKLNIKA</sequence>
<dbReference type="Proteomes" id="UP000070700">
    <property type="component" value="Unassembled WGS sequence"/>
</dbReference>
<dbReference type="EMBL" id="KQ947434">
    <property type="protein sequence ID" value="KUJ08680.1"/>
    <property type="molecule type" value="Genomic_DNA"/>
</dbReference>